<keyword evidence="2" id="KW-1133">Transmembrane helix</keyword>
<feature type="compositionally biased region" description="Basic and acidic residues" evidence="1">
    <location>
        <begin position="88"/>
        <end position="98"/>
    </location>
</feature>
<dbReference type="OrthoDB" id="10014550at2"/>
<accession>A0A1N7JN90</accession>
<evidence type="ECO:0000256" key="2">
    <source>
        <dbReference type="SAM" id="Phobius"/>
    </source>
</evidence>
<keyword evidence="2" id="KW-0812">Transmembrane</keyword>
<dbReference type="RefSeq" id="WP_076559345.1">
    <property type="nucleotide sequence ID" value="NZ_FTOC01000007.1"/>
</dbReference>
<dbReference type="AlphaFoldDB" id="A0A1N7JN90"/>
<dbReference type="STRING" id="570947.SAMN05421687_10713"/>
<feature type="region of interest" description="Disordered" evidence="1">
    <location>
        <begin position="87"/>
        <end position="118"/>
    </location>
</feature>
<keyword evidence="4" id="KW-1185">Reference proteome</keyword>
<proteinExistence type="predicted"/>
<reference evidence="4" key="1">
    <citation type="submission" date="2017-01" db="EMBL/GenBank/DDBJ databases">
        <authorList>
            <person name="Varghese N."/>
            <person name="Submissions S."/>
        </authorList>
    </citation>
    <scope>NUCLEOTIDE SEQUENCE [LARGE SCALE GENOMIC DNA]</scope>
    <source>
        <strain evidence="4">DSM 23127</strain>
    </source>
</reference>
<evidence type="ECO:0000256" key="1">
    <source>
        <dbReference type="SAM" id="MobiDB-lite"/>
    </source>
</evidence>
<feature type="compositionally biased region" description="Basic and acidic residues" evidence="1">
    <location>
        <begin position="187"/>
        <end position="224"/>
    </location>
</feature>
<evidence type="ECO:0000313" key="4">
    <source>
        <dbReference type="Proteomes" id="UP000187608"/>
    </source>
</evidence>
<feature type="transmembrane region" description="Helical" evidence="2">
    <location>
        <begin position="6"/>
        <end position="24"/>
    </location>
</feature>
<protein>
    <submittedName>
        <fullName evidence="3">Uncharacterized membrane protein YeaQ/YmgE, transglycosylase-associated protein family</fullName>
    </submittedName>
</protein>
<gene>
    <name evidence="3" type="ORF">SAMN05421687_10713</name>
</gene>
<feature type="transmembrane region" description="Helical" evidence="2">
    <location>
        <begin position="54"/>
        <end position="71"/>
    </location>
</feature>
<dbReference type="Proteomes" id="UP000187608">
    <property type="component" value="Unassembled WGS sequence"/>
</dbReference>
<dbReference type="EMBL" id="FTOC01000007">
    <property type="protein sequence ID" value="SIS50706.1"/>
    <property type="molecule type" value="Genomic_DNA"/>
</dbReference>
<name>A0A1N7JN90_9BACI</name>
<feature type="transmembrane region" description="Helical" evidence="2">
    <location>
        <begin position="31"/>
        <end position="48"/>
    </location>
</feature>
<keyword evidence="2" id="KW-0472">Membrane</keyword>
<evidence type="ECO:0000313" key="3">
    <source>
        <dbReference type="EMBL" id="SIS50706.1"/>
    </source>
</evidence>
<organism evidence="3 4">
    <name type="scientific">Salimicrobium flavidum</name>
    <dbReference type="NCBI Taxonomy" id="570947"/>
    <lineage>
        <taxon>Bacteria</taxon>
        <taxon>Bacillati</taxon>
        <taxon>Bacillota</taxon>
        <taxon>Bacilli</taxon>
        <taxon>Bacillales</taxon>
        <taxon>Bacillaceae</taxon>
        <taxon>Salimicrobium</taxon>
    </lineage>
</organism>
<feature type="compositionally biased region" description="Acidic residues" evidence="1">
    <location>
        <begin position="99"/>
        <end position="118"/>
    </location>
</feature>
<sequence length="224" mass="24895">MGSLIGLITGIVIVTILLFMLDMGISMKNKITLLISAAVVAGLTLLAFITFPPVFAIVTGAVVLAAVYVLMKSRVVETNEAETLPQKFRNESDKKTVEEPEDREEEASEIEADEPEELPAEDTYVLHDNPELSLSDTGQVSDSEDLPVPNEKVQDSPSVNLRTPKPLDELDVEEELLAARSNQKQKNMTEEKESSNREKPDSRNIEEAFELEDIKPAEEREVDR</sequence>
<feature type="region of interest" description="Disordered" evidence="1">
    <location>
        <begin position="130"/>
        <end position="224"/>
    </location>
</feature>
<feature type="compositionally biased region" description="Polar residues" evidence="1">
    <location>
        <begin position="132"/>
        <end position="141"/>
    </location>
</feature>